<feature type="domain" description="Transposase IS116/IS110/IS902 C-terminal" evidence="1">
    <location>
        <begin position="6"/>
        <end position="57"/>
    </location>
</feature>
<evidence type="ECO:0000313" key="2">
    <source>
        <dbReference type="EMBL" id="RXG11418.1"/>
    </source>
</evidence>
<reference evidence="2 3" key="1">
    <citation type="submission" date="2018-07" db="EMBL/GenBank/DDBJ databases">
        <title>Leeuwenhoekiella genomics.</title>
        <authorList>
            <person name="Tahon G."/>
            <person name="Willems A."/>
        </authorList>
    </citation>
    <scope>NUCLEOTIDE SEQUENCE [LARGE SCALE GENOMIC DNA]</scope>
    <source>
        <strain evidence="2 3">R-50232</strain>
    </source>
</reference>
<evidence type="ECO:0000313" key="3">
    <source>
        <dbReference type="Proteomes" id="UP000289821"/>
    </source>
</evidence>
<organism evidence="2 3">
    <name type="scientific">Leeuwenhoekiella aestuarii</name>
    <dbReference type="NCBI Taxonomy" id="2249426"/>
    <lineage>
        <taxon>Bacteria</taxon>
        <taxon>Pseudomonadati</taxon>
        <taxon>Bacteroidota</taxon>
        <taxon>Flavobacteriia</taxon>
        <taxon>Flavobacteriales</taxon>
        <taxon>Flavobacteriaceae</taxon>
        <taxon>Leeuwenhoekiella</taxon>
    </lineage>
</organism>
<comment type="caution">
    <text evidence="2">The sequence shown here is derived from an EMBL/GenBank/DDBJ whole genome shotgun (WGS) entry which is preliminary data.</text>
</comment>
<accession>A0A4Q0NND2</accession>
<dbReference type="Pfam" id="PF02371">
    <property type="entry name" value="Transposase_20"/>
    <property type="match status" value="1"/>
</dbReference>
<dbReference type="InterPro" id="IPR003346">
    <property type="entry name" value="Transposase_20"/>
</dbReference>
<dbReference type="InterPro" id="IPR047650">
    <property type="entry name" value="Transpos_IS110"/>
</dbReference>
<dbReference type="Proteomes" id="UP000289821">
    <property type="component" value="Unassembled WGS sequence"/>
</dbReference>
<dbReference type="EMBL" id="QOVI01000011">
    <property type="protein sequence ID" value="RXG11418.1"/>
    <property type="molecule type" value="Genomic_DNA"/>
</dbReference>
<dbReference type="GO" id="GO:0003677">
    <property type="term" value="F:DNA binding"/>
    <property type="evidence" value="ECO:0007669"/>
    <property type="project" value="InterPro"/>
</dbReference>
<name>A0A4Q0NND2_9FLAO</name>
<sequence length="148" mass="17224">MTNLGNDIHKFPTAKSFASWLRLVPNNKISGGRILSSWVKRGKNSISIALWHVANSIGNQKEYDLLPFFKRIAFRKGRVAAITATARKLAIIIWNMIFKKEIYSSLRIQVENEKYRWKRIKQAQKNIRSLCLNREELNNLINNSVLLR</sequence>
<dbReference type="PANTHER" id="PTHR33055">
    <property type="entry name" value="TRANSPOSASE FOR INSERTION SEQUENCE ELEMENT IS1111A"/>
    <property type="match status" value="1"/>
</dbReference>
<dbReference type="AlphaFoldDB" id="A0A4Q0NND2"/>
<dbReference type="GO" id="GO:0004803">
    <property type="term" value="F:transposase activity"/>
    <property type="evidence" value="ECO:0007669"/>
    <property type="project" value="InterPro"/>
</dbReference>
<dbReference type="GO" id="GO:0006313">
    <property type="term" value="P:DNA transposition"/>
    <property type="evidence" value="ECO:0007669"/>
    <property type="project" value="InterPro"/>
</dbReference>
<keyword evidence="3" id="KW-1185">Reference proteome</keyword>
<proteinExistence type="predicted"/>
<gene>
    <name evidence="2" type="ORF">DSM04_11129</name>
</gene>
<dbReference type="OrthoDB" id="9815354at2"/>
<protein>
    <submittedName>
        <fullName evidence="2">Transposase IS116/IS110/IS902 family protein</fullName>
    </submittedName>
</protein>
<dbReference type="PANTHER" id="PTHR33055:SF13">
    <property type="entry name" value="TRANSPOSASE"/>
    <property type="match status" value="1"/>
</dbReference>
<evidence type="ECO:0000259" key="1">
    <source>
        <dbReference type="Pfam" id="PF02371"/>
    </source>
</evidence>